<dbReference type="RefSeq" id="WP_015254104.1">
    <property type="nucleotide sequence ID" value="NC_019897.1"/>
</dbReference>
<sequence>MTIQSKYIDLFEKMEQTIESRKSAGIYPAMGYTSNLDILCDFRIDVLNRLLETHMPDVDLNALQAVKFIKTVEDFISTVVHFCRNGIGGEVDIEDFAIIEDLFDTKPGIGGTSAQAAMALAAVGCPSVIHLTDDSREVCDILRSPYIHTVSPAGELIHTDQVKQRWEQEIHYIIQFKKGDVIRSRNQTIEIPASNRLIVTKVTVNEFVPFSQPYFDYIERHAKSISSNVLSSFNCIKDERVLRERLDAVKRHVRAYKKNNPAGVIFFEDAHYHSLDIRKLCIETLYPEVDIVCMNEEELALTLGMYNRPVDIGDILSCVEGVFFLKNLFNVKNGIIVHTKDYSMYAGDEPGADIESGLIYGNLMATAKAMYGSYGTREQISEVMKLPLSEKGLRHRERAIASPYAAKTAVVPTKYIDKPKYTIGLGDSFVGGVQICFM</sequence>
<organism evidence="7 8">
    <name type="scientific">Thermobacillus composti (strain DSM 18247 / JCM 13945 / KWC4)</name>
    <dbReference type="NCBI Taxonomy" id="717605"/>
    <lineage>
        <taxon>Bacteria</taxon>
        <taxon>Bacillati</taxon>
        <taxon>Bacillota</taxon>
        <taxon>Bacilli</taxon>
        <taxon>Bacillales</taxon>
        <taxon>Paenibacillaceae</taxon>
        <taxon>Thermobacillus</taxon>
    </lineage>
</organism>
<dbReference type="GO" id="GO:0046872">
    <property type="term" value="F:metal ion binding"/>
    <property type="evidence" value="ECO:0007669"/>
    <property type="project" value="UniProtKB-KW"/>
</dbReference>
<dbReference type="InterPro" id="IPR007666">
    <property type="entry name" value="ADP_PFK/GK"/>
</dbReference>
<dbReference type="AlphaFoldDB" id="L0EC46"/>
<dbReference type="SUPFAM" id="SSF53613">
    <property type="entry name" value="Ribokinase-like"/>
    <property type="match status" value="1"/>
</dbReference>
<dbReference type="PANTHER" id="PTHR21208">
    <property type="entry name" value="ADP-DEPENDENT GLUCOKINASE"/>
    <property type="match status" value="1"/>
</dbReference>
<evidence type="ECO:0000256" key="3">
    <source>
        <dbReference type="ARBA" id="ARBA00022723"/>
    </source>
</evidence>
<dbReference type="Proteomes" id="UP000010795">
    <property type="component" value="Chromosome"/>
</dbReference>
<reference evidence="8" key="1">
    <citation type="submission" date="2012-01" db="EMBL/GenBank/DDBJ databases">
        <title>Complete sequence of chromosome of Thermobacillus composti KWC4.</title>
        <authorList>
            <person name="Lucas S."/>
            <person name="Han J."/>
            <person name="Lapidus A."/>
            <person name="Cheng J.-F."/>
            <person name="Goodwin L."/>
            <person name="Pitluck S."/>
            <person name="Peters L."/>
            <person name="Ovchinnikova G."/>
            <person name="Teshima H."/>
            <person name="Detter J.C."/>
            <person name="Han C."/>
            <person name="Tapia R."/>
            <person name="Land M."/>
            <person name="Hauser L."/>
            <person name="Kyrpides N."/>
            <person name="Ivanova N."/>
            <person name="Pagani I."/>
            <person name="Anderson I."/>
            <person name="Woyke T."/>
        </authorList>
    </citation>
    <scope>NUCLEOTIDE SEQUENCE [LARGE SCALE GENOMIC DNA]</scope>
    <source>
        <strain evidence="8">DSM 18247 / JCM 13945 / KWC4</strain>
    </source>
</reference>
<gene>
    <name evidence="7" type="ordered locus">Theco_1176</name>
</gene>
<dbReference type="GO" id="GO:0006096">
    <property type="term" value="P:glycolytic process"/>
    <property type="evidence" value="ECO:0007669"/>
    <property type="project" value="UniProtKB-KW"/>
</dbReference>
<dbReference type="PANTHER" id="PTHR21208:SF1">
    <property type="entry name" value="ADP-DEPENDENT GLUCOKINASE"/>
    <property type="match status" value="1"/>
</dbReference>
<dbReference type="KEGG" id="tco:Theco_1176"/>
<proteinExistence type="predicted"/>
<evidence type="ECO:0000256" key="6">
    <source>
        <dbReference type="ARBA" id="ARBA00023152"/>
    </source>
</evidence>
<evidence type="ECO:0000313" key="8">
    <source>
        <dbReference type="Proteomes" id="UP000010795"/>
    </source>
</evidence>
<dbReference type="Gene3D" id="3.30.1110.20">
    <property type="match status" value="1"/>
</dbReference>
<keyword evidence="2" id="KW-0808">Transferase</keyword>
<keyword evidence="4 7" id="KW-0418">Kinase</keyword>
<evidence type="ECO:0000256" key="4">
    <source>
        <dbReference type="ARBA" id="ARBA00022777"/>
    </source>
</evidence>
<dbReference type="EMBL" id="CP003255">
    <property type="protein sequence ID" value="AGA57347.1"/>
    <property type="molecule type" value="Genomic_DNA"/>
</dbReference>
<keyword evidence="3" id="KW-0479">Metal-binding</keyword>
<dbReference type="InterPro" id="IPR029056">
    <property type="entry name" value="Ribokinase-like"/>
</dbReference>
<dbReference type="STRING" id="717605.Theco_1176"/>
<evidence type="ECO:0000256" key="2">
    <source>
        <dbReference type="ARBA" id="ARBA00022679"/>
    </source>
</evidence>
<protein>
    <submittedName>
        <fullName evidence="7">Archaeal ADP-dependent phosphofructokinase/glucokinase</fullName>
    </submittedName>
</protein>
<dbReference type="OrthoDB" id="2813007at2"/>
<evidence type="ECO:0000256" key="5">
    <source>
        <dbReference type="ARBA" id="ARBA00022842"/>
    </source>
</evidence>
<accession>L0EC46</accession>
<dbReference type="GO" id="GO:0016773">
    <property type="term" value="F:phosphotransferase activity, alcohol group as acceptor"/>
    <property type="evidence" value="ECO:0007669"/>
    <property type="project" value="InterPro"/>
</dbReference>
<keyword evidence="5" id="KW-0460">Magnesium</keyword>
<dbReference type="GO" id="GO:0016301">
    <property type="term" value="F:kinase activity"/>
    <property type="evidence" value="ECO:0007669"/>
    <property type="project" value="UniProtKB-KW"/>
</dbReference>
<dbReference type="HOGENOM" id="CLU_686633_0_0_9"/>
<dbReference type="PROSITE" id="PS51255">
    <property type="entry name" value="ADPK"/>
    <property type="match status" value="1"/>
</dbReference>
<dbReference type="eggNOG" id="COG4809">
    <property type="taxonomic scope" value="Bacteria"/>
</dbReference>
<dbReference type="Gene3D" id="3.40.1190.20">
    <property type="match status" value="1"/>
</dbReference>
<evidence type="ECO:0000256" key="1">
    <source>
        <dbReference type="ARBA" id="ARBA00022490"/>
    </source>
</evidence>
<evidence type="ECO:0000313" key="7">
    <source>
        <dbReference type="EMBL" id="AGA57347.1"/>
    </source>
</evidence>
<dbReference type="Pfam" id="PF04587">
    <property type="entry name" value="ADP_PFK_GK"/>
    <property type="match status" value="1"/>
</dbReference>
<keyword evidence="6" id="KW-0324">Glycolysis</keyword>
<keyword evidence="1" id="KW-0963">Cytoplasm</keyword>
<name>L0EC46_THECK</name>
<keyword evidence="8" id="KW-1185">Reference proteome</keyword>